<dbReference type="AlphaFoldDB" id="A0A1Y2D852"/>
<dbReference type="STRING" id="1141098.A0A1Y2D852"/>
<evidence type="ECO:0000313" key="4">
    <source>
        <dbReference type="Proteomes" id="UP000193689"/>
    </source>
</evidence>
<protein>
    <submittedName>
        <fullName evidence="3">Uncharacterized protein</fullName>
    </submittedName>
</protein>
<sequence length="262" mass="29223">MGYRILHRSWRSIRAMWFVMVAELAGTVAVLVLFGIAQPDLFRTQLWQAGDDLGFNSSPNIILYAYANHDPLPKIPFVWSPTLTNFNVAISVISLFVLITKMICVIMHVWFPLVALFFNVSLTALYATSIYGQAGPDYVNPDRPSPVAWYIAKSCDVAANQSVQKSCKTAKGTFAITVIMMSIYLVNLGLTIWALLPSANDKKSNNADSDDEESSPSSFTKNDKWEMHGMPQTPRTGSVPFTPRTMAFNALERKLPLRSQYA</sequence>
<gene>
    <name evidence="3" type="ORF">BCR38DRAFT_461967</name>
</gene>
<dbReference type="InParanoid" id="A0A1Y2D852"/>
<keyword evidence="4" id="KW-1185">Reference proteome</keyword>
<keyword evidence="2" id="KW-1133">Transmembrane helix</keyword>
<proteinExistence type="predicted"/>
<feature type="transmembrane region" description="Helical" evidence="2">
    <location>
        <begin position="12"/>
        <end position="37"/>
    </location>
</feature>
<accession>A0A1Y2D852</accession>
<dbReference type="GeneID" id="63778801"/>
<feature type="transmembrane region" description="Helical" evidence="2">
    <location>
        <begin position="174"/>
        <end position="196"/>
    </location>
</feature>
<feature type="region of interest" description="Disordered" evidence="1">
    <location>
        <begin position="203"/>
        <end position="243"/>
    </location>
</feature>
<name>A0A1Y2D852_9PEZI</name>
<feature type="transmembrane region" description="Helical" evidence="2">
    <location>
        <begin position="110"/>
        <end position="131"/>
    </location>
</feature>
<dbReference type="EMBL" id="MCFJ01000027">
    <property type="protein sequence ID" value="ORY55448.1"/>
    <property type="molecule type" value="Genomic_DNA"/>
</dbReference>
<feature type="transmembrane region" description="Helical" evidence="2">
    <location>
        <begin position="77"/>
        <end position="98"/>
    </location>
</feature>
<keyword evidence="2" id="KW-0812">Transmembrane</keyword>
<evidence type="ECO:0000313" key="3">
    <source>
        <dbReference type="EMBL" id="ORY55448.1"/>
    </source>
</evidence>
<dbReference type="RefSeq" id="XP_040709595.1">
    <property type="nucleotide sequence ID" value="XM_040862589.1"/>
</dbReference>
<dbReference type="OrthoDB" id="5352400at2759"/>
<comment type="caution">
    <text evidence="3">The sequence shown here is derived from an EMBL/GenBank/DDBJ whole genome shotgun (WGS) entry which is preliminary data.</text>
</comment>
<organism evidence="3 4">
    <name type="scientific">Pseudomassariella vexata</name>
    <dbReference type="NCBI Taxonomy" id="1141098"/>
    <lineage>
        <taxon>Eukaryota</taxon>
        <taxon>Fungi</taxon>
        <taxon>Dikarya</taxon>
        <taxon>Ascomycota</taxon>
        <taxon>Pezizomycotina</taxon>
        <taxon>Sordariomycetes</taxon>
        <taxon>Xylariomycetidae</taxon>
        <taxon>Amphisphaeriales</taxon>
        <taxon>Pseudomassariaceae</taxon>
        <taxon>Pseudomassariella</taxon>
    </lineage>
</organism>
<keyword evidence="2" id="KW-0472">Membrane</keyword>
<dbReference type="Proteomes" id="UP000193689">
    <property type="component" value="Unassembled WGS sequence"/>
</dbReference>
<reference evidence="3 4" key="1">
    <citation type="submission" date="2016-07" db="EMBL/GenBank/DDBJ databases">
        <title>Pervasive Adenine N6-methylation of Active Genes in Fungi.</title>
        <authorList>
            <consortium name="DOE Joint Genome Institute"/>
            <person name="Mondo S.J."/>
            <person name="Dannebaum R.O."/>
            <person name="Kuo R.C."/>
            <person name="Labutti K."/>
            <person name="Haridas S."/>
            <person name="Kuo A."/>
            <person name="Salamov A."/>
            <person name="Ahrendt S.R."/>
            <person name="Lipzen A."/>
            <person name="Sullivan W."/>
            <person name="Andreopoulos W.B."/>
            <person name="Clum A."/>
            <person name="Lindquist E."/>
            <person name="Daum C."/>
            <person name="Ramamoorthy G.K."/>
            <person name="Gryganskyi A."/>
            <person name="Culley D."/>
            <person name="Magnuson J.K."/>
            <person name="James T.Y."/>
            <person name="O'Malley M.A."/>
            <person name="Stajich J.E."/>
            <person name="Spatafora J.W."/>
            <person name="Visel A."/>
            <person name="Grigoriev I.V."/>
        </authorList>
    </citation>
    <scope>NUCLEOTIDE SEQUENCE [LARGE SCALE GENOMIC DNA]</scope>
    <source>
        <strain evidence="3 4">CBS 129021</strain>
    </source>
</reference>
<evidence type="ECO:0000256" key="2">
    <source>
        <dbReference type="SAM" id="Phobius"/>
    </source>
</evidence>
<evidence type="ECO:0000256" key="1">
    <source>
        <dbReference type="SAM" id="MobiDB-lite"/>
    </source>
</evidence>